<feature type="compositionally biased region" description="Basic and acidic residues" evidence="1">
    <location>
        <begin position="75"/>
        <end position="88"/>
    </location>
</feature>
<keyword evidence="4" id="KW-1185">Reference proteome</keyword>
<dbReference type="SUPFAM" id="SSF101898">
    <property type="entry name" value="NHL repeat"/>
    <property type="match status" value="1"/>
</dbReference>
<dbReference type="PIRSF" id="PIRSF031900">
    <property type="entry name" value="UCP031900"/>
    <property type="match status" value="1"/>
</dbReference>
<organism evidence="3 4">
    <name type="scientific">Sphingomonas paeninsulae</name>
    <dbReference type="NCBI Taxonomy" id="2319844"/>
    <lineage>
        <taxon>Bacteria</taxon>
        <taxon>Pseudomonadati</taxon>
        <taxon>Pseudomonadota</taxon>
        <taxon>Alphaproteobacteria</taxon>
        <taxon>Sphingomonadales</taxon>
        <taxon>Sphingomonadaceae</taxon>
        <taxon>Sphingomonas</taxon>
    </lineage>
</organism>
<dbReference type="KEGG" id="spha:D3Y57_11630"/>
<dbReference type="EMBL" id="CP032829">
    <property type="protein sequence ID" value="AYJ86500.1"/>
    <property type="molecule type" value="Genomic_DNA"/>
</dbReference>
<name>A0A494TBJ5_SPHPE</name>
<dbReference type="Proteomes" id="UP000276254">
    <property type="component" value="Chromosome"/>
</dbReference>
<evidence type="ECO:0000313" key="3">
    <source>
        <dbReference type="EMBL" id="AYJ86500.1"/>
    </source>
</evidence>
<dbReference type="Pfam" id="PF13449">
    <property type="entry name" value="Phytase-like"/>
    <property type="match status" value="1"/>
</dbReference>
<accession>A0A494TBJ5</accession>
<gene>
    <name evidence="3" type="ORF">D3Y57_11630</name>
</gene>
<reference evidence="3 4" key="1">
    <citation type="submission" date="2018-09" db="EMBL/GenBank/DDBJ databases">
        <title>Sphingomonas peninsula sp. nov., isolated from fildes peninsula, Antarctic soil.</title>
        <authorList>
            <person name="Yingchao G."/>
        </authorList>
    </citation>
    <scope>NUCLEOTIDE SEQUENCE [LARGE SCALE GENOMIC DNA]</scope>
    <source>
        <strain evidence="3 4">YZ-8</strain>
    </source>
</reference>
<dbReference type="AlphaFoldDB" id="A0A494TBJ5"/>
<feature type="region of interest" description="Disordered" evidence="1">
    <location>
        <begin position="69"/>
        <end position="90"/>
    </location>
</feature>
<dbReference type="OrthoDB" id="9798693at2"/>
<protein>
    <submittedName>
        <fullName evidence="3">Esterase-like activity of phytase family protein</fullName>
    </submittedName>
</protein>
<evidence type="ECO:0000313" key="4">
    <source>
        <dbReference type="Proteomes" id="UP000276254"/>
    </source>
</evidence>
<feature type="domain" description="Phytase-like" evidence="2">
    <location>
        <begin position="27"/>
        <end position="269"/>
    </location>
</feature>
<dbReference type="InterPro" id="IPR027372">
    <property type="entry name" value="Phytase-like_dom"/>
</dbReference>
<sequence>MPGQCGAPPVGSVELSGGWKLASDNPAFGGLSSLNVEGNRLTALSDAGGLVQFRIGQFGHISQAKIMPVPTECGGGKEKTGRDTESLAHDPQSGRWWMGFEWRNVICRTNEDFTVGERVIQPPEMANWPHTKGAETLLRLRDGRFVVIAEGAPNGGPIRPVVLFKGDPAETNTPRTRLGYLPPDGFSPTDATELPDGRILILNRSFTLTSLFTACVTIIDPRTVHAGAVLKGAVIARFEPPAITENFEGIASGTENGRTVVWIISDDNFASWQRTLLLKFALTEARAN</sequence>
<proteinExistence type="predicted"/>
<evidence type="ECO:0000259" key="2">
    <source>
        <dbReference type="Pfam" id="PF13449"/>
    </source>
</evidence>
<evidence type="ECO:0000256" key="1">
    <source>
        <dbReference type="SAM" id="MobiDB-lite"/>
    </source>
</evidence>
<dbReference type="InterPro" id="IPR014567">
    <property type="entry name" value="UCP031900"/>
</dbReference>